<dbReference type="SUPFAM" id="SSF52540">
    <property type="entry name" value="P-loop containing nucleoside triphosphate hydrolases"/>
    <property type="match status" value="1"/>
</dbReference>
<dbReference type="Proteomes" id="UP000602198">
    <property type="component" value="Unassembled WGS sequence"/>
</dbReference>
<sequence length="328" mass="35004">MVEPPLPATIVTAELLSGVGAAKPVALQSQRGVRGALNKVGFRFALSAAEQAVDDRRERIRRRLVETYRVAVISVKGGVGRTTTTAALGSTFAHLRPDRVGAVDASPHFGDLATRTRRHPYGLTLRDLARADRHASFAAVQAYLSINSADLATIAAPWSTENSQALTGQEYLAAADILCRHFSLLLIDCHTDVLDSTTGTVLQHCDAAVITTPATVSGLTGAAATLNWLGAHGYQRLVRHSLIAVVHQHPGKPAVSSDTVTDLFTAVGRPSLILPYDPHLAEGGEIDLRRLREPTRVALEELAAGLADEFPGFTVVHHDSADTDRGRS</sequence>
<proteinExistence type="predicted"/>
<evidence type="ECO:0000313" key="2">
    <source>
        <dbReference type="Proteomes" id="UP000602198"/>
    </source>
</evidence>
<protein>
    <submittedName>
        <fullName evidence="1">MinD/ParA family protein</fullName>
    </submittedName>
</protein>
<dbReference type="InterPro" id="IPR050625">
    <property type="entry name" value="ParA/MinD_ATPase"/>
</dbReference>
<name>A0ABS1MIB0_9NOCA</name>
<dbReference type="InterPro" id="IPR027417">
    <property type="entry name" value="P-loop_NTPase"/>
</dbReference>
<keyword evidence="2" id="KW-1185">Reference proteome</keyword>
<gene>
    <name evidence="1" type="ORF">JK358_35800</name>
</gene>
<comment type="caution">
    <text evidence="1">The sequence shown here is derived from an EMBL/GenBank/DDBJ whole genome shotgun (WGS) entry which is preliminary data.</text>
</comment>
<organism evidence="1 2">
    <name type="scientific">Nocardia acididurans</name>
    <dbReference type="NCBI Taxonomy" id="2802282"/>
    <lineage>
        <taxon>Bacteria</taxon>
        <taxon>Bacillati</taxon>
        <taxon>Actinomycetota</taxon>
        <taxon>Actinomycetes</taxon>
        <taxon>Mycobacteriales</taxon>
        <taxon>Nocardiaceae</taxon>
        <taxon>Nocardia</taxon>
    </lineage>
</organism>
<dbReference type="PANTHER" id="PTHR43384">
    <property type="entry name" value="SEPTUM SITE-DETERMINING PROTEIN MIND HOMOLOG, CHLOROPLASTIC-RELATED"/>
    <property type="match status" value="1"/>
</dbReference>
<accession>A0ABS1MIB0</accession>
<dbReference type="EMBL" id="JAERRJ010000019">
    <property type="protein sequence ID" value="MBL1079780.1"/>
    <property type="molecule type" value="Genomic_DNA"/>
</dbReference>
<dbReference type="Gene3D" id="3.40.50.300">
    <property type="entry name" value="P-loop containing nucleotide triphosphate hydrolases"/>
    <property type="match status" value="1"/>
</dbReference>
<dbReference type="PANTHER" id="PTHR43384:SF14">
    <property type="entry name" value="ESX-1 SECRETION-ASSOCIATED PROTEIN ESPI"/>
    <property type="match status" value="1"/>
</dbReference>
<evidence type="ECO:0000313" key="1">
    <source>
        <dbReference type="EMBL" id="MBL1079780.1"/>
    </source>
</evidence>
<reference evidence="1 2" key="1">
    <citation type="submission" date="2021-01" db="EMBL/GenBank/DDBJ databases">
        <title>WGS of actinomycetes isolated from Thailand.</title>
        <authorList>
            <person name="Thawai C."/>
        </authorList>
    </citation>
    <scope>NUCLEOTIDE SEQUENCE [LARGE SCALE GENOMIC DNA]</scope>
    <source>
        <strain evidence="1 2">LPG 2</strain>
    </source>
</reference>